<accession>A0A4Q7DK63</accession>
<evidence type="ECO:0000313" key="9">
    <source>
        <dbReference type="EMBL" id="RZI46689.1"/>
    </source>
</evidence>
<gene>
    <name evidence="6 9" type="primary">rsmA</name>
    <name evidence="6" type="synonym">ksgA</name>
    <name evidence="9" type="ORF">EQU50_02330</name>
</gene>
<dbReference type="CDD" id="cd02440">
    <property type="entry name" value="AdoMet_MTases"/>
    <property type="match status" value="1"/>
</dbReference>
<organism evidence="9 10">
    <name type="scientific">Candidatus Finniella inopinata</name>
    <dbReference type="NCBI Taxonomy" id="1696036"/>
    <lineage>
        <taxon>Bacteria</taxon>
        <taxon>Pseudomonadati</taxon>
        <taxon>Pseudomonadota</taxon>
        <taxon>Alphaproteobacteria</taxon>
        <taxon>Holosporales</taxon>
        <taxon>Candidatus Paracaedibacteraceae</taxon>
        <taxon>Candidatus Finniella</taxon>
    </lineage>
</organism>
<dbReference type="SUPFAM" id="SSF53335">
    <property type="entry name" value="S-adenosyl-L-methionine-dependent methyltransferases"/>
    <property type="match status" value="1"/>
</dbReference>
<feature type="binding site" evidence="6 7">
    <location>
        <position position="56"/>
    </location>
    <ligand>
        <name>S-adenosyl-L-methionine</name>
        <dbReference type="ChEBI" id="CHEBI:59789"/>
    </ligand>
</feature>
<dbReference type="AlphaFoldDB" id="A0A4Q7DK63"/>
<dbReference type="PROSITE" id="PS51689">
    <property type="entry name" value="SAM_RNA_A_N6_MT"/>
    <property type="match status" value="1"/>
</dbReference>
<dbReference type="InterPro" id="IPR011530">
    <property type="entry name" value="rRNA_adenine_dimethylase"/>
</dbReference>
<dbReference type="Pfam" id="PF00398">
    <property type="entry name" value="RrnaAD"/>
    <property type="match status" value="1"/>
</dbReference>
<protein>
    <recommendedName>
        <fullName evidence="6">Ribosomal RNA small subunit methyltransferase A</fullName>
        <ecNumber evidence="6">2.1.1.182</ecNumber>
    </recommendedName>
    <alternativeName>
        <fullName evidence="6">16S rRNA (adenine(1518)-N(6)/adenine(1519)-N(6))-dimethyltransferase</fullName>
    </alternativeName>
    <alternativeName>
        <fullName evidence="6">16S rRNA dimethyladenosine transferase</fullName>
    </alternativeName>
    <alternativeName>
        <fullName evidence="6">16S rRNA dimethylase</fullName>
    </alternativeName>
    <alternativeName>
        <fullName evidence="6">S-adenosylmethionine-6-N', N'-adenosyl(rRNA) dimethyltransferase</fullName>
    </alternativeName>
</protein>
<feature type="binding site" evidence="6 7">
    <location>
        <position position="78"/>
    </location>
    <ligand>
        <name>S-adenosyl-L-methionine</name>
        <dbReference type="ChEBI" id="CHEBI:59789"/>
    </ligand>
</feature>
<sequence>MDTLPSLSQVIKDHGLLGDKKLSKRLGQNFLLDPSITDRIAKAAGVLTGFHVIEIGPGPGGLTRSLLKAGADHVYAVERDRNCVAALQPLLEASQGRLTLVQADALKVVPQTLTPSPLKIIANLPYNVGTQLLLNWLKNLAGLHSLTLMFQREVALRIVAPPGSGDYGRLSILCQYLCEAERLFDLSPQSFTPPPKVFSSVVHLHPKVLSDEAKSLVPYLEKVTMGAFGQRRKMIRKSLKPLFGEEKLEEVLALINVPPQERPENLTLDHYRQLAKFYSQLS</sequence>
<comment type="catalytic activity">
    <reaction evidence="6">
        <text>adenosine(1518)/adenosine(1519) in 16S rRNA + 4 S-adenosyl-L-methionine = N(6)-dimethyladenosine(1518)/N(6)-dimethyladenosine(1519) in 16S rRNA + 4 S-adenosyl-L-homocysteine + 4 H(+)</text>
        <dbReference type="Rhea" id="RHEA:19609"/>
        <dbReference type="Rhea" id="RHEA-COMP:10232"/>
        <dbReference type="Rhea" id="RHEA-COMP:10233"/>
        <dbReference type="ChEBI" id="CHEBI:15378"/>
        <dbReference type="ChEBI" id="CHEBI:57856"/>
        <dbReference type="ChEBI" id="CHEBI:59789"/>
        <dbReference type="ChEBI" id="CHEBI:74411"/>
        <dbReference type="ChEBI" id="CHEBI:74493"/>
        <dbReference type="EC" id="2.1.1.182"/>
    </reaction>
</comment>
<evidence type="ECO:0000256" key="2">
    <source>
        <dbReference type="ARBA" id="ARBA00022603"/>
    </source>
</evidence>
<comment type="caution">
    <text evidence="9">The sequence shown here is derived from an EMBL/GenBank/DDBJ whole genome shotgun (WGS) entry which is preliminary data.</text>
</comment>
<evidence type="ECO:0000256" key="6">
    <source>
        <dbReference type="HAMAP-Rule" id="MF_00607"/>
    </source>
</evidence>
<dbReference type="InterPro" id="IPR023165">
    <property type="entry name" value="rRNA_Ade_diMease-like_C"/>
</dbReference>
<dbReference type="Gene3D" id="1.10.8.100">
    <property type="entry name" value="Ribosomal RNA adenine dimethylase-like, domain 2"/>
    <property type="match status" value="1"/>
</dbReference>
<evidence type="ECO:0000256" key="5">
    <source>
        <dbReference type="ARBA" id="ARBA00022884"/>
    </source>
</evidence>
<dbReference type="PANTHER" id="PTHR11727">
    <property type="entry name" value="DIMETHYLADENOSINE TRANSFERASE"/>
    <property type="match status" value="1"/>
</dbReference>
<evidence type="ECO:0000259" key="8">
    <source>
        <dbReference type="SMART" id="SM00650"/>
    </source>
</evidence>
<feature type="binding site" evidence="6 7">
    <location>
        <position position="104"/>
    </location>
    <ligand>
        <name>S-adenosyl-L-methionine</name>
        <dbReference type="ChEBI" id="CHEBI:59789"/>
    </ligand>
</feature>
<dbReference type="InterPro" id="IPR020596">
    <property type="entry name" value="rRNA_Ade_Mease_Trfase_CS"/>
</dbReference>
<dbReference type="PANTHER" id="PTHR11727:SF17">
    <property type="entry name" value="DIMETHYLADENOSINE TRANSFERASE 1, MITOCHONDRIAL"/>
    <property type="match status" value="1"/>
</dbReference>
<keyword evidence="1 6" id="KW-0698">rRNA processing</keyword>
<keyword evidence="2 6" id="KW-0489">Methyltransferase</keyword>
<dbReference type="NCBIfam" id="TIGR00755">
    <property type="entry name" value="ksgA"/>
    <property type="match status" value="1"/>
</dbReference>
<dbReference type="InterPro" id="IPR020598">
    <property type="entry name" value="rRNA_Ade_methylase_Trfase_N"/>
</dbReference>
<name>A0A4Q7DK63_9PROT</name>
<keyword evidence="5 6" id="KW-0694">RNA-binding</keyword>
<dbReference type="GO" id="GO:0005737">
    <property type="term" value="C:cytoplasm"/>
    <property type="evidence" value="ECO:0007669"/>
    <property type="project" value="UniProtKB-SubCell"/>
</dbReference>
<evidence type="ECO:0000313" key="10">
    <source>
        <dbReference type="Proteomes" id="UP000293550"/>
    </source>
</evidence>
<comment type="similarity">
    <text evidence="6">Belongs to the class I-like SAM-binding methyltransferase superfamily. rRNA adenine N(6)-methyltransferase family. RsmA subfamily.</text>
</comment>
<dbReference type="Proteomes" id="UP000293550">
    <property type="component" value="Unassembled WGS sequence"/>
</dbReference>
<feature type="binding site" evidence="6 7">
    <location>
        <position position="31"/>
    </location>
    <ligand>
        <name>S-adenosyl-L-methionine</name>
        <dbReference type="ChEBI" id="CHEBI:59789"/>
    </ligand>
</feature>
<dbReference type="Gene3D" id="3.40.50.150">
    <property type="entry name" value="Vaccinia Virus protein VP39"/>
    <property type="match status" value="1"/>
</dbReference>
<feature type="binding site" evidence="6 7">
    <location>
        <position position="123"/>
    </location>
    <ligand>
        <name>S-adenosyl-L-methionine</name>
        <dbReference type="ChEBI" id="CHEBI:59789"/>
    </ligand>
</feature>
<feature type="binding site" evidence="6 7">
    <location>
        <position position="29"/>
    </location>
    <ligand>
        <name>S-adenosyl-L-methionine</name>
        <dbReference type="ChEBI" id="CHEBI:59789"/>
    </ligand>
</feature>
<dbReference type="EC" id="2.1.1.182" evidence="6"/>
<keyword evidence="10" id="KW-1185">Reference proteome</keyword>
<keyword evidence="6" id="KW-0963">Cytoplasm</keyword>
<dbReference type="PROSITE" id="PS01131">
    <property type="entry name" value="RRNA_A_DIMETH"/>
    <property type="match status" value="1"/>
</dbReference>
<keyword evidence="3 6" id="KW-0808">Transferase</keyword>
<dbReference type="EMBL" id="SCFB01000004">
    <property type="protein sequence ID" value="RZI46689.1"/>
    <property type="molecule type" value="Genomic_DNA"/>
</dbReference>
<comment type="function">
    <text evidence="6">Specifically dimethylates two adjacent adenosines (A1518 and A1519) in the loop of a conserved hairpin near the 3'-end of 16S rRNA in the 30S particle. May play a critical role in biogenesis of 30S subunits.</text>
</comment>
<dbReference type="OrthoDB" id="9814755at2"/>
<evidence type="ECO:0000256" key="4">
    <source>
        <dbReference type="ARBA" id="ARBA00022691"/>
    </source>
</evidence>
<keyword evidence="4 6" id="KW-0949">S-adenosyl-L-methionine</keyword>
<evidence type="ECO:0000256" key="1">
    <source>
        <dbReference type="ARBA" id="ARBA00022552"/>
    </source>
</evidence>
<dbReference type="GO" id="GO:0003723">
    <property type="term" value="F:RNA binding"/>
    <property type="evidence" value="ECO:0007669"/>
    <property type="project" value="UniProtKB-UniRule"/>
</dbReference>
<dbReference type="HAMAP" id="MF_00607">
    <property type="entry name" value="16SrRNA_methyltr_A"/>
    <property type="match status" value="1"/>
</dbReference>
<proteinExistence type="inferred from homology"/>
<dbReference type="InterPro" id="IPR001737">
    <property type="entry name" value="KsgA/Erm"/>
</dbReference>
<dbReference type="GO" id="GO:0052908">
    <property type="term" value="F:16S rRNA (adenine(1518)-N(6)/adenine(1519)-N(6))-dimethyltransferase activity"/>
    <property type="evidence" value="ECO:0007669"/>
    <property type="project" value="UniProtKB-EC"/>
</dbReference>
<dbReference type="FunFam" id="1.10.8.100:FF:000001">
    <property type="entry name" value="Ribosomal RNA small subunit methyltransferase A"/>
    <property type="match status" value="1"/>
</dbReference>
<evidence type="ECO:0000256" key="3">
    <source>
        <dbReference type="ARBA" id="ARBA00022679"/>
    </source>
</evidence>
<reference evidence="9 10" key="1">
    <citation type="submission" date="2018-10" db="EMBL/GenBank/DDBJ databases">
        <title>An updated phylogeny of the Alphaproteobacteria reveals that the parasitic Rickettsiales and Holosporales have independent origins.</title>
        <authorList>
            <person name="Munoz-Gomez S.A."/>
            <person name="Hess S."/>
            <person name="Burger G."/>
            <person name="Lang B.F."/>
            <person name="Susko E."/>
            <person name="Slamovits C.H."/>
            <person name="Roger A.J."/>
        </authorList>
    </citation>
    <scope>NUCLEOTIDE SEQUENCE [LARGE SCALE GENOMIC DNA]</scope>
    <source>
        <strain evidence="9">HOLO01</strain>
    </source>
</reference>
<dbReference type="InterPro" id="IPR029063">
    <property type="entry name" value="SAM-dependent_MTases_sf"/>
</dbReference>
<dbReference type="SMART" id="SM00650">
    <property type="entry name" value="rADc"/>
    <property type="match status" value="1"/>
</dbReference>
<comment type="subcellular location">
    <subcellularLocation>
        <location evidence="6">Cytoplasm</location>
    </subcellularLocation>
</comment>
<evidence type="ECO:0000256" key="7">
    <source>
        <dbReference type="PROSITE-ProRule" id="PRU01026"/>
    </source>
</evidence>
<feature type="domain" description="Ribosomal RNA adenine methylase transferase N-terminal" evidence="8">
    <location>
        <begin position="36"/>
        <end position="208"/>
    </location>
</feature>